<dbReference type="CDD" id="cd12797">
    <property type="entry name" value="M23_peptidase"/>
    <property type="match status" value="1"/>
</dbReference>
<dbReference type="InterPro" id="IPR011055">
    <property type="entry name" value="Dup_hybrid_motif"/>
</dbReference>
<dbReference type="SUPFAM" id="SSF51261">
    <property type="entry name" value="Duplicated hybrid motif"/>
    <property type="match status" value="1"/>
</dbReference>
<dbReference type="STRING" id="1437603.GCA_000771525_01109"/>
<dbReference type="RefSeq" id="WP_237745341.1">
    <property type="nucleotide sequence ID" value="NZ_JDUO01000003.1"/>
</dbReference>
<proteinExistence type="predicted"/>
<evidence type="ECO:0000259" key="2">
    <source>
        <dbReference type="Pfam" id="PF01551"/>
    </source>
</evidence>
<protein>
    <submittedName>
        <fullName evidence="3">Peptidase, M23 family</fullName>
    </submittedName>
</protein>
<feature type="transmembrane region" description="Helical" evidence="1">
    <location>
        <begin position="24"/>
        <end position="45"/>
    </location>
</feature>
<dbReference type="eggNOG" id="COG0739">
    <property type="taxonomic scope" value="Bacteria"/>
</dbReference>
<dbReference type="Pfam" id="PF01551">
    <property type="entry name" value="Peptidase_M23"/>
    <property type="match status" value="1"/>
</dbReference>
<organism evidence="3 4">
    <name type="scientific">Bifidobacterium mongoliense DSM 21395</name>
    <dbReference type="NCBI Taxonomy" id="1437603"/>
    <lineage>
        <taxon>Bacteria</taxon>
        <taxon>Bacillati</taxon>
        <taxon>Actinomycetota</taxon>
        <taxon>Actinomycetes</taxon>
        <taxon>Bifidobacteriales</taxon>
        <taxon>Bifidobacteriaceae</taxon>
        <taxon>Bifidobacterium</taxon>
    </lineage>
</organism>
<keyword evidence="1" id="KW-0472">Membrane</keyword>
<reference evidence="3 4" key="1">
    <citation type="submission" date="2014-03" db="EMBL/GenBank/DDBJ databases">
        <title>Genomics of Bifidobacteria.</title>
        <authorList>
            <person name="Ventura M."/>
            <person name="Milani C."/>
            <person name="Lugli G.A."/>
        </authorList>
    </citation>
    <scope>NUCLEOTIDE SEQUENCE [LARGE SCALE GENOMIC DNA]</scope>
    <source>
        <strain evidence="3 4">DSM 21395</strain>
    </source>
</reference>
<name>A0A087C0I3_9BIFI</name>
<dbReference type="InterPro" id="IPR016047">
    <property type="entry name" value="M23ase_b-sheet_dom"/>
</dbReference>
<dbReference type="EMBL" id="JGZE01000011">
    <property type="protein sequence ID" value="KFI76783.1"/>
    <property type="molecule type" value="Genomic_DNA"/>
</dbReference>
<dbReference type="Proteomes" id="UP000029082">
    <property type="component" value="Unassembled WGS sequence"/>
</dbReference>
<accession>A0A087C0I3</accession>
<keyword evidence="1" id="KW-0812">Transmembrane</keyword>
<comment type="caution">
    <text evidence="3">The sequence shown here is derived from an EMBL/GenBank/DDBJ whole genome shotgun (WGS) entry which is preliminary data.</text>
</comment>
<feature type="domain" description="M23ase beta-sheet core" evidence="2">
    <location>
        <begin position="150"/>
        <end position="243"/>
    </location>
</feature>
<evidence type="ECO:0000313" key="4">
    <source>
        <dbReference type="Proteomes" id="UP000029082"/>
    </source>
</evidence>
<gene>
    <name evidence="3" type="ORF">BMON_0686</name>
</gene>
<dbReference type="Gene3D" id="2.70.70.10">
    <property type="entry name" value="Glucose Permease (Domain IIA)"/>
    <property type="match status" value="1"/>
</dbReference>
<evidence type="ECO:0000256" key="1">
    <source>
        <dbReference type="SAM" id="Phobius"/>
    </source>
</evidence>
<sequence>MAGSARRRRWWLLLERHRRRLREVGVRVFGAAMVVGPMFLMAMAAPSGGSALARSVEYALSSAPSSGCAVRAGNDPGARYGGVRIPAADRVPVVSADHPSLTAARHRALRVAAGRDGASSASCSARFVWPLADPRVISGFDPPERPWLAGHRGVDLAAESGDELVAPADGVVSFTGKVGGKDVVSIRHGFLTSTFEPAVSGLDHGAVLRQGERFALVDGVSDHCGETCVHWGVKRADGGYVDPAAQTRHRRLFLKRAP</sequence>
<evidence type="ECO:0000313" key="3">
    <source>
        <dbReference type="EMBL" id="KFI76783.1"/>
    </source>
</evidence>
<dbReference type="AlphaFoldDB" id="A0A087C0I3"/>
<keyword evidence="4" id="KW-1185">Reference proteome</keyword>
<dbReference type="GeneID" id="93094232"/>
<keyword evidence="1" id="KW-1133">Transmembrane helix</keyword>